<evidence type="ECO:0000313" key="15">
    <source>
        <dbReference type="Proteomes" id="UP001156836"/>
    </source>
</evidence>
<feature type="transmembrane region" description="Helical" evidence="12">
    <location>
        <begin position="360"/>
        <end position="380"/>
    </location>
</feature>
<evidence type="ECO:0000256" key="10">
    <source>
        <dbReference type="ARBA" id="ARBA00023136"/>
    </source>
</evidence>
<keyword evidence="5" id="KW-1003">Cell membrane</keyword>
<name>A0ABQ6BXL4_9NEIS</name>
<dbReference type="Gene3D" id="1.20.1530.20">
    <property type="match status" value="1"/>
</dbReference>
<comment type="caution">
    <text evidence="14">The sequence shown here is derived from an EMBL/GenBank/DDBJ whole genome shotgun (WGS) entry which is preliminary data.</text>
</comment>
<sequence>MELSTLQLLALLFSITSIGGYINHKVFRFPASIGLLFFSVLLSLVLIVMDKTSAFSLQSVGVLVNKLDFENLLLHGMLAVLLFAGALHVNVAELKAYKLPIALFATVGVMLATAITGVLFYLACRALGMDLPFVYCLIFGALISPTDPVCVLALLGDGPSIKNIKTKITGEALFNDGTGVVLFIVLLGLVHAGQPVSSLDWSVLLLIVKDILGGVVVGLALSFALYLAIKSIDSYEIEIMMIMALALSSYALAELLHVSAPIAVVTAGLFIGNRVRHLAMSRKSTEHLDAFWSLLDEIFNAILFVIIGLEMVVVVIKFDYVLVGLAAIAITLLARYASILVCALGLIGSRYDFNFRRTPLLMTWAGLRGGISIALALSLPNDQYKPLILTATYVVVLFSILLQGLTFNRVLRWIDRKA</sequence>
<evidence type="ECO:0000256" key="11">
    <source>
        <dbReference type="ARBA" id="ARBA00023201"/>
    </source>
</evidence>
<feature type="transmembrane region" description="Helical" evidence="12">
    <location>
        <begin position="101"/>
        <end position="120"/>
    </location>
</feature>
<feature type="transmembrane region" description="Helical" evidence="12">
    <location>
        <begin position="69"/>
        <end position="89"/>
    </location>
</feature>
<reference evidence="15" key="1">
    <citation type="journal article" date="2019" name="Int. J. Syst. Evol. Microbiol.">
        <title>The Global Catalogue of Microorganisms (GCM) 10K type strain sequencing project: providing services to taxonomists for standard genome sequencing and annotation.</title>
        <authorList>
            <consortium name="The Broad Institute Genomics Platform"/>
            <consortium name="The Broad Institute Genome Sequencing Center for Infectious Disease"/>
            <person name="Wu L."/>
            <person name="Ma J."/>
        </authorList>
    </citation>
    <scope>NUCLEOTIDE SEQUENCE [LARGE SCALE GENOMIC DNA]</scope>
    <source>
        <strain evidence="15">NBRC 104970</strain>
    </source>
</reference>
<evidence type="ECO:0000256" key="9">
    <source>
        <dbReference type="ARBA" id="ARBA00023065"/>
    </source>
</evidence>
<dbReference type="EMBL" id="BSOZ01000087">
    <property type="protein sequence ID" value="GLS06061.1"/>
    <property type="molecule type" value="Genomic_DNA"/>
</dbReference>
<evidence type="ECO:0000256" key="6">
    <source>
        <dbReference type="ARBA" id="ARBA00022692"/>
    </source>
</evidence>
<evidence type="ECO:0000256" key="2">
    <source>
        <dbReference type="ARBA" id="ARBA00007367"/>
    </source>
</evidence>
<dbReference type="InterPro" id="IPR018422">
    <property type="entry name" value="Cation/H_exchanger_CPA1"/>
</dbReference>
<feature type="transmembrane region" description="Helical" evidence="12">
    <location>
        <begin position="132"/>
        <end position="156"/>
    </location>
</feature>
<keyword evidence="6 12" id="KW-0812">Transmembrane</keyword>
<keyword evidence="11" id="KW-0739">Sodium transport</keyword>
<evidence type="ECO:0000256" key="5">
    <source>
        <dbReference type="ARBA" id="ARBA00022475"/>
    </source>
</evidence>
<keyword evidence="4" id="KW-0050">Antiport</keyword>
<dbReference type="RefSeq" id="WP_018747748.1">
    <property type="nucleotide sequence ID" value="NZ_BAABUF010000008.1"/>
</dbReference>
<keyword evidence="10 12" id="KW-0472">Membrane</keyword>
<feature type="transmembrane region" description="Helical" evidence="12">
    <location>
        <begin position="258"/>
        <end position="276"/>
    </location>
</feature>
<evidence type="ECO:0000259" key="13">
    <source>
        <dbReference type="Pfam" id="PF00999"/>
    </source>
</evidence>
<dbReference type="PANTHER" id="PTHR10110:SF195">
    <property type="entry name" value="NA(+)_H(+) ANTIPORTER NHAS2"/>
    <property type="match status" value="1"/>
</dbReference>
<feature type="transmembrane region" description="Helical" evidence="12">
    <location>
        <begin position="235"/>
        <end position="252"/>
    </location>
</feature>
<dbReference type="Proteomes" id="UP001156836">
    <property type="component" value="Unassembled WGS sequence"/>
</dbReference>
<feature type="domain" description="Cation/H+ exchanger transmembrane" evidence="13">
    <location>
        <begin position="15"/>
        <end position="413"/>
    </location>
</feature>
<keyword evidence="7 12" id="KW-1133">Transmembrane helix</keyword>
<evidence type="ECO:0000313" key="14">
    <source>
        <dbReference type="EMBL" id="GLS06061.1"/>
    </source>
</evidence>
<feature type="transmembrane region" description="Helical" evidence="12">
    <location>
        <begin position="297"/>
        <end position="316"/>
    </location>
</feature>
<organism evidence="14 15">
    <name type="scientific">Chitiniphilus shinanonensis</name>
    <dbReference type="NCBI Taxonomy" id="553088"/>
    <lineage>
        <taxon>Bacteria</taxon>
        <taxon>Pseudomonadati</taxon>
        <taxon>Pseudomonadota</taxon>
        <taxon>Betaproteobacteria</taxon>
        <taxon>Neisseriales</taxon>
        <taxon>Chitinibacteraceae</taxon>
        <taxon>Chitiniphilus</taxon>
    </lineage>
</organism>
<proteinExistence type="inferred from homology"/>
<feature type="transmembrane region" description="Helical" evidence="12">
    <location>
        <begin position="201"/>
        <end position="228"/>
    </location>
</feature>
<evidence type="ECO:0000256" key="3">
    <source>
        <dbReference type="ARBA" id="ARBA00022448"/>
    </source>
</evidence>
<dbReference type="InterPro" id="IPR038770">
    <property type="entry name" value="Na+/solute_symporter_sf"/>
</dbReference>
<keyword evidence="15" id="KW-1185">Reference proteome</keyword>
<keyword evidence="8" id="KW-0915">Sodium</keyword>
<feature type="transmembrane region" description="Helical" evidence="12">
    <location>
        <begin position="386"/>
        <end position="407"/>
    </location>
</feature>
<keyword evidence="3" id="KW-0813">Transport</keyword>
<evidence type="ECO:0000256" key="8">
    <source>
        <dbReference type="ARBA" id="ARBA00023053"/>
    </source>
</evidence>
<dbReference type="PANTHER" id="PTHR10110">
    <property type="entry name" value="SODIUM/HYDROGEN EXCHANGER"/>
    <property type="match status" value="1"/>
</dbReference>
<evidence type="ECO:0000256" key="4">
    <source>
        <dbReference type="ARBA" id="ARBA00022449"/>
    </source>
</evidence>
<feature type="transmembrane region" description="Helical" evidence="12">
    <location>
        <begin position="29"/>
        <end position="49"/>
    </location>
</feature>
<dbReference type="InterPro" id="IPR006153">
    <property type="entry name" value="Cation/H_exchanger_TM"/>
</dbReference>
<keyword evidence="9" id="KW-0406">Ion transport</keyword>
<comment type="subcellular location">
    <subcellularLocation>
        <location evidence="1">Cell membrane</location>
        <topology evidence="1">Multi-pass membrane protein</topology>
    </subcellularLocation>
</comment>
<feature type="transmembrane region" description="Helical" evidence="12">
    <location>
        <begin position="322"/>
        <end position="348"/>
    </location>
</feature>
<evidence type="ECO:0000256" key="12">
    <source>
        <dbReference type="SAM" id="Phobius"/>
    </source>
</evidence>
<dbReference type="Pfam" id="PF00999">
    <property type="entry name" value="Na_H_Exchanger"/>
    <property type="match status" value="1"/>
</dbReference>
<evidence type="ECO:0000256" key="7">
    <source>
        <dbReference type="ARBA" id="ARBA00022989"/>
    </source>
</evidence>
<feature type="transmembrane region" description="Helical" evidence="12">
    <location>
        <begin position="168"/>
        <end position="189"/>
    </location>
</feature>
<accession>A0ABQ6BXL4</accession>
<comment type="similarity">
    <text evidence="2">Belongs to the monovalent cation:proton antiporter 1 (CPA1) transporter (TC 2.A.36) family.</text>
</comment>
<gene>
    <name evidence="14" type="ORF">GCM10007860_32270</name>
</gene>
<feature type="transmembrane region" description="Helical" evidence="12">
    <location>
        <begin position="6"/>
        <end position="22"/>
    </location>
</feature>
<protein>
    <submittedName>
        <fullName evidence="14">Sodium:proton antiporter</fullName>
    </submittedName>
</protein>
<evidence type="ECO:0000256" key="1">
    <source>
        <dbReference type="ARBA" id="ARBA00004651"/>
    </source>
</evidence>